<dbReference type="GO" id="GO:0019557">
    <property type="term" value="P:L-histidine catabolic process to glutamate and formate"/>
    <property type="evidence" value="ECO:0007669"/>
    <property type="project" value="UniProtKB-UniPathway"/>
</dbReference>
<evidence type="ECO:0000256" key="3">
    <source>
        <dbReference type="ARBA" id="ARBA00022801"/>
    </source>
</evidence>
<proteinExistence type="inferred from homology"/>
<feature type="binding site" evidence="7">
    <location>
        <position position="79"/>
    </location>
    <ligand>
        <name>4-imidazolone-5-propanoate</name>
        <dbReference type="ChEBI" id="CHEBI:77893"/>
    </ligand>
</feature>
<feature type="binding site" evidence="7">
    <location>
        <position position="72"/>
    </location>
    <ligand>
        <name>Zn(2+)</name>
        <dbReference type="ChEBI" id="CHEBI:29105"/>
    </ligand>
</feature>
<keyword evidence="3 7" id="KW-0378">Hydrolase</keyword>
<dbReference type="OrthoDB" id="9776455at2"/>
<feature type="binding site" evidence="7">
    <location>
        <position position="243"/>
    </location>
    <ligand>
        <name>4-imidazolone-5-propanoate</name>
        <dbReference type="ChEBI" id="CHEBI:77893"/>
    </ligand>
</feature>
<feature type="binding site" evidence="7">
    <location>
        <position position="175"/>
    </location>
    <ligand>
        <name>4-imidazolone-5-propanoate</name>
        <dbReference type="ChEBI" id="CHEBI:77893"/>
    </ligand>
</feature>
<keyword evidence="6 7" id="KW-0408">Iron</keyword>
<dbReference type="GO" id="GO:0019556">
    <property type="term" value="P:L-histidine catabolic process to glutamate and formamide"/>
    <property type="evidence" value="ECO:0007669"/>
    <property type="project" value="UniProtKB-UniRule"/>
</dbReference>
<dbReference type="GO" id="GO:0005737">
    <property type="term" value="C:cytoplasm"/>
    <property type="evidence" value="ECO:0007669"/>
    <property type="project" value="UniProtKB-SubCell"/>
</dbReference>
<comment type="catalytic activity">
    <reaction evidence="7">
        <text>4-imidazolone-5-propanoate + H2O = N-formimidoyl-L-glutamate</text>
        <dbReference type="Rhea" id="RHEA:23660"/>
        <dbReference type="ChEBI" id="CHEBI:15377"/>
        <dbReference type="ChEBI" id="CHEBI:58928"/>
        <dbReference type="ChEBI" id="CHEBI:77893"/>
        <dbReference type="EC" id="3.5.2.7"/>
    </reaction>
</comment>
<dbReference type="GO" id="GO:0008270">
    <property type="term" value="F:zinc ion binding"/>
    <property type="evidence" value="ECO:0007669"/>
    <property type="project" value="UniProtKB-UniRule"/>
</dbReference>
<dbReference type="PANTHER" id="PTHR42752">
    <property type="entry name" value="IMIDAZOLONEPROPIONASE"/>
    <property type="match status" value="1"/>
</dbReference>
<feature type="binding site" evidence="7">
    <location>
        <position position="142"/>
    </location>
    <ligand>
        <name>N-formimidoyl-L-glutamate</name>
        <dbReference type="ChEBI" id="CHEBI:58928"/>
    </ligand>
</feature>
<comment type="similarity">
    <text evidence="7">Belongs to the metallo-dependent hydrolases superfamily. HutI family.</text>
</comment>
<comment type="subcellular location">
    <subcellularLocation>
        <location evidence="7">Cytoplasm</location>
    </subcellularLocation>
</comment>
<dbReference type="PANTHER" id="PTHR42752:SF1">
    <property type="entry name" value="IMIDAZOLONEPROPIONASE-RELATED"/>
    <property type="match status" value="1"/>
</dbReference>
<reference evidence="9 10" key="1">
    <citation type="journal article" date="2013" name="Int. J. Syst. Evol. Microbiol.">
        <title>Hoeflea suaedae sp. nov., an endophytic bacterium isolated from the root of the halophyte Suaeda maritima.</title>
        <authorList>
            <person name="Chung E.J."/>
            <person name="Park J.A."/>
            <person name="Pramanik P."/>
            <person name="Bibi F."/>
            <person name="Jeon C.O."/>
            <person name="Chung Y.R."/>
        </authorList>
    </citation>
    <scope>NUCLEOTIDE SEQUENCE [LARGE SCALE GENOMIC DNA]</scope>
    <source>
        <strain evidence="9 10">YC6898</strain>
    </source>
</reference>
<feature type="binding site" evidence="7">
    <location>
        <position position="320"/>
    </location>
    <ligand>
        <name>4-imidazolone-5-propanoate</name>
        <dbReference type="ChEBI" id="CHEBI:77893"/>
    </ligand>
</feature>
<dbReference type="SUPFAM" id="SSF51338">
    <property type="entry name" value="Composite domain of metallo-dependent hydrolases"/>
    <property type="match status" value="1"/>
</dbReference>
<feature type="binding site" evidence="7">
    <location>
        <position position="70"/>
    </location>
    <ligand>
        <name>Zn(2+)</name>
        <dbReference type="ChEBI" id="CHEBI:29105"/>
    </ligand>
</feature>
<dbReference type="EMBL" id="SMSI01000001">
    <property type="protein sequence ID" value="TDH39328.1"/>
    <property type="molecule type" value="Genomic_DNA"/>
</dbReference>
<feature type="binding site" evidence="7">
    <location>
        <position position="240"/>
    </location>
    <ligand>
        <name>Zn(2+)</name>
        <dbReference type="ChEBI" id="CHEBI:29105"/>
    </ligand>
</feature>
<keyword evidence="4 7" id="KW-0369">Histidine metabolism</keyword>
<feature type="binding site" evidence="7">
    <location>
        <position position="72"/>
    </location>
    <ligand>
        <name>Fe(3+)</name>
        <dbReference type="ChEBI" id="CHEBI:29034"/>
    </ligand>
</feature>
<feature type="binding site" evidence="7">
    <location>
        <position position="70"/>
    </location>
    <ligand>
        <name>Fe(3+)</name>
        <dbReference type="ChEBI" id="CHEBI:29034"/>
    </ligand>
</feature>
<feature type="binding site" evidence="7">
    <location>
        <position position="315"/>
    </location>
    <ligand>
        <name>Fe(3+)</name>
        <dbReference type="ChEBI" id="CHEBI:29034"/>
    </ligand>
</feature>
<dbReference type="HAMAP" id="MF_00372">
    <property type="entry name" value="HutI"/>
    <property type="match status" value="1"/>
</dbReference>
<feature type="domain" description="Amidohydrolase-related" evidence="8">
    <location>
        <begin position="61"/>
        <end position="400"/>
    </location>
</feature>
<protein>
    <recommendedName>
        <fullName evidence="1 7">Imidazolonepropionase</fullName>
        <ecNumber evidence="1 7">3.5.2.7</ecNumber>
    </recommendedName>
    <alternativeName>
        <fullName evidence="7">Imidazolone-5-propionate hydrolase</fullName>
    </alternativeName>
</protein>
<name>A0A4R5PQU1_9HYPH</name>
<feature type="binding site" evidence="7">
    <location>
        <position position="317"/>
    </location>
    <ligand>
        <name>N-formimidoyl-L-glutamate</name>
        <dbReference type="ChEBI" id="CHEBI:58928"/>
    </ligand>
</feature>
<dbReference type="NCBIfam" id="TIGR01224">
    <property type="entry name" value="hutI"/>
    <property type="match status" value="1"/>
</dbReference>
<dbReference type="Gene3D" id="3.20.20.140">
    <property type="entry name" value="Metal-dependent hydrolases"/>
    <property type="match status" value="1"/>
</dbReference>
<dbReference type="Gene3D" id="2.30.40.10">
    <property type="entry name" value="Urease, subunit C, domain 1"/>
    <property type="match status" value="1"/>
</dbReference>
<dbReference type="UniPathway" id="UPA00379">
    <property type="reaction ID" value="UER00551"/>
</dbReference>
<evidence type="ECO:0000259" key="8">
    <source>
        <dbReference type="Pfam" id="PF01979"/>
    </source>
</evidence>
<dbReference type="SUPFAM" id="SSF51556">
    <property type="entry name" value="Metallo-dependent hydrolases"/>
    <property type="match status" value="1"/>
</dbReference>
<dbReference type="FunFam" id="3.20.20.140:FF:000007">
    <property type="entry name" value="Imidazolonepropionase"/>
    <property type="match status" value="1"/>
</dbReference>
<dbReference type="InterPro" id="IPR006680">
    <property type="entry name" value="Amidohydro-rel"/>
</dbReference>
<dbReference type="GO" id="GO:0050480">
    <property type="term" value="F:imidazolonepropionase activity"/>
    <property type="evidence" value="ECO:0007669"/>
    <property type="project" value="UniProtKB-UniRule"/>
</dbReference>
<evidence type="ECO:0000256" key="4">
    <source>
        <dbReference type="ARBA" id="ARBA00022808"/>
    </source>
</evidence>
<evidence type="ECO:0000313" key="10">
    <source>
        <dbReference type="Proteomes" id="UP000295131"/>
    </source>
</evidence>
<sequence length="405" mass="42860">MQSSKTAPGTHMPDALLLTNARLAYGNDELVDIALQDGRIASVGAALPTENLEVIDCGGRLVTPGLIDCHTHIIHGGDRTNEFEMRLEGANYQDIARAGGGIVSSVAATRALNPEELLAASLTRIDALLAEGVTTLEIKSGYGLSIVSELDMLRAARLLETRRPVRVKTTWLAAHTMPKDFDGSRDDYIRDVAIAGLKQAHEEGLVDAVDAFCESIAFSAEEIRPLFETARNLGLPVKLHTEQLTRSGGTSLAAEFGALSVDHFEYADDPEVQAIAASGTVAVLLPGAFYMLNEKQKPPVGALRKAGVPMALATDCNPGTSPVSSILTTMNMGAVLFGLTVRECLDAVTLNAARALGLENEIGVVAPGASADLAIWDAERPAQLVGRLGANLLHKRIFKGTVVHG</sequence>
<dbReference type="InterPro" id="IPR011059">
    <property type="entry name" value="Metal-dep_hydrolase_composite"/>
</dbReference>
<dbReference type="InterPro" id="IPR005920">
    <property type="entry name" value="HutI"/>
</dbReference>
<evidence type="ECO:0000256" key="5">
    <source>
        <dbReference type="ARBA" id="ARBA00022833"/>
    </source>
</evidence>
<feature type="binding site" evidence="7">
    <location>
        <position position="319"/>
    </location>
    <ligand>
        <name>N-formimidoyl-L-glutamate</name>
        <dbReference type="ChEBI" id="CHEBI:58928"/>
    </ligand>
</feature>
<dbReference type="GO" id="GO:0005506">
    <property type="term" value="F:iron ion binding"/>
    <property type="evidence" value="ECO:0007669"/>
    <property type="project" value="UniProtKB-UniRule"/>
</dbReference>
<comment type="caution">
    <text evidence="9">The sequence shown here is derived from an EMBL/GenBank/DDBJ whole genome shotgun (WGS) entry which is preliminary data.</text>
</comment>
<dbReference type="Pfam" id="PF01979">
    <property type="entry name" value="Amidohydro_1"/>
    <property type="match status" value="1"/>
</dbReference>
<keyword evidence="2 7" id="KW-0479">Metal-binding</keyword>
<evidence type="ECO:0000256" key="2">
    <source>
        <dbReference type="ARBA" id="ARBA00022723"/>
    </source>
</evidence>
<feature type="binding site" evidence="7">
    <location>
        <position position="315"/>
    </location>
    <ligand>
        <name>Zn(2+)</name>
        <dbReference type="ChEBI" id="CHEBI:29105"/>
    </ligand>
</feature>
<evidence type="ECO:0000256" key="6">
    <source>
        <dbReference type="ARBA" id="ARBA00023004"/>
    </source>
</evidence>
<evidence type="ECO:0000256" key="7">
    <source>
        <dbReference type="HAMAP-Rule" id="MF_00372"/>
    </source>
</evidence>
<comment type="function">
    <text evidence="7">Catalyzes the hydrolytic cleavage of the carbon-nitrogen bond in imidazolone-5-propanoate to yield N-formimidoyl-L-glutamate. It is the third step in the universal histidine degradation pathway.</text>
</comment>
<gene>
    <name evidence="7" type="primary">hutI</name>
    <name evidence="9" type="ORF">E2A64_09795</name>
</gene>
<keyword evidence="7" id="KW-0963">Cytoplasm</keyword>
<feature type="binding site" evidence="7">
    <location>
        <position position="142"/>
    </location>
    <ligand>
        <name>4-imidazolone-5-propanoate</name>
        <dbReference type="ChEBI" id="CHEBI:77893"/>
    </ligand>
</feature>
<dbReference type="InterPro" id="IPR032466">
    <property type="entry name" value="Metal_Hydrolase"/>
</dbReference>
<dbReference type="Proteomes" id="UP000295131">
    <property type="component" value="Unassembled WGS sequence"/>
</dbReference>
<keyword evidence="5 7" id="KW-0862">Zinc</keyword>
<comment type="pathway">
    <text evidence="7">Amino-acid degradation; L-histidine degradation into L-glutamate; N-formimidoyl-L-glutamate from L-histidine: step 3/3.</text>
</comment>
<comment type="cofactor">
    <cofactor evidence="7">
        <name>Zn(2+)</name>
        <dbReference type="ChEBI" id="CHEBI:29105"/>
    </cofactor>
    <cofactor evidence="7">
        <name>Fe(3+)</name>
        <dbReference type="ChEBI" id="CHEBI:29034"/>
    </cofactor>
    <text evidence="7">Binds 1 zinc or iron ion per subunit.</text>
</comment>
<accession>A0A4R5PQU1</accession>
<dbReference type="AlphaFoldDB" id="A0A4R5PQU1"/>
<evidence type="ECO:0000313" key="9">
    <source>
        <dbReference type="EMBL" id="TDH39328.1"/>
    </source>
</evidence>
<evidence type="ECO:0000256" key="1">
    <source>
        <dbReference type="ARBA" id="ARBA00012864"/>
    </source>
</evidence>
<dbReference type="EC" id="3.5.2.7" evidence="1 7"/>
<keyword evidence="10" id="KW-1185">Reference proteome</keyword>
<organism evidence="9 10">
    <name type="scientific">Pseudohoeflea suaedae</name>
    <dbReference type="NCBI Taxonomy" id="877384"/>
    <lineage>
        <taxon>Bacteria</taxon>
        <taxon>Pseudomonadati</taxon>
        <taxon>Pseudomonadota</taxon>
        <taxon>Alphaproteobacteria</taxon>
        <taxon>Hyphomicrobiales</taxon>
        <taxon>Rhizobiaceae</taxon>
        <taxon>Pseudohoeflea</taxon>
    </lineage>
</organism>
<feature type="binding site" evidence="7">
    <location>
        <position position="240"/>
    </location>
    <ligand>
        <name>Fe(3+)</name>
        <dbReference type="ChEBI" id="CHEBI:29034"/>
    </ligand>
</feature>